<feature type="region of interest" description="Disordered" evidence="1">
    <location>
        <begin position="803"/>
        <end position="831"/>
    </location>
</feature>
<feature type="compositionally biased region" description="Low complexity" evidence="1">
    <location>
        <begin position="539"/>
        <end position="556"/>
    </location>
</feature>
<keyword evidence="2" id="KW-1133">Transmembrane helix</keyword>
<feature type="region of interest" description="Disordered" evidence="1">
    <location>
        <begin position="1"/>
        <end position="31"/>
    </location>
</feature>
<feature type="compositionally biased region" description="Low complexity" evidence="1">
    <location>
        <begin position="814"/>
        <end position="831"/>
    </location>
</feature>
<feature type="region of interest" description="Disordered" evidence="1">
    <location>
        <begin position="731"/>
        <end position="754"/>
    </location>
</feature>
<dbReference type="InterPro" id="IPR018247">
    <property type="entry name" value="EF_Hand_1_Ca_BS"/>
</dbReference>
<gene>
    <name evidence="3" type="ORF">PC115_g2397</name>
    <name evidence="4" type="ORF">PC129_g1412</name>
</gene>
<proteinExistence type="predicted"/>
<evidence type="ECO:0000256" key="1">
    <source>
        <dbReference type="SAM" id="MobiDB-lite"/>
    </source>
</evidence>
<evidence type="ECO:0000313" key="3">
    <source>
        <dbReference type="EMBL" id="KAG2940733.1"/>
    </source>
</evidence>
<dbReference type="Proteomes" id="UP000760860">
    <property type="component" value="Unassembled WGS sequence"/>
</dbReference>
<feature type="transmembrane region" description="Helical" evidence="2">
    <location>
        <begin position="36"/>
        <end position="57"/>
    </location>
</feature>
<reference evidence="4" key="1">
    <citation type="submission" date="2018-05" db="EMBL/GenBank/DDBJ databases">
        <title>Effector identification in a new, highly contiguous assembly of the strawberry crown rot pathogen Phytophthora cactorum.</title>
        <authorList>
            <person name="Armitage A.D."/>
            <person name="Nellist C.F."/>
            <person name="Bates H."/>
            <person name="Vickerstaff R.J."/>
            <person name="Harrison R.J."/>
        </authorList>
    </citation>
    <scope>NUCLEOTIDE SEQUENCE</scope>
    <source>
        <strain evidence="3">4032</strain>
        <strain evidence="4">P421</strain>
    </source>
</reference>
<sequence length="931" mass="98204">MKSPSNYGSENEETNFIRRVAAPDRPNSKRRQKKRLAIAGAAMLLVGAAAGVGFATLQSTQSNTMATQQMAANLVVPDFVETMGDPYFPSFDELDENGDGVVAYGEYMKDLNEVWDQDRENIKRSDLPDVVKQDLNNQLDDKIASDSACVKKAMVPTKKRTLSFDRKTINSLYYMLEVYCFETPIEIPQKYMDMFPETKAPVPPAPVIPEIPAPPAATEAATSAPIEVSTPGGGQQTITLVGPAVDSQQKVEIETGGGVVTTTVQVEQTASGGEKLDIPTPGGQTTTVIVPENNIPTTENGSGFKNEQQTVNVETPQGPATVTVESPVIDGKQEVTITTTDGTTTTATADVTPTENGDNELEIPGPDGTTTTVTIPSTPTEGGQGGEGGYPSEQQTGTQSPLSIQIDTATGLWTVFFNGPVTAERTQSITILKHDGSSPETVTVDVLKYTDGSLWVEVPLGPGESPRRVPIPVREGEYGTATTTTVSVMTPEGPATVETTGPVIDGKQEVTITTTDGTTTTATADVTPTENGDNELEIPGPDGTTTTVTIPSTPTEGGQGGEGGYSNEQQSVTEALPSVQVDTPEGFWTVFFDGPVNDGLQRVKLQKHDGSISVLTLFVNYRADDKMTVEIPTGPGDQTTTVFVPELSASSGQGSVPADHQQVSVTTPSGLVKVTTDSAVVDGKQQVTITTSDGRTITTAVEVTPTSDGKNALEIPTGPEGQSMIVTIPQPPSAGSTGGSGAVPQSSNAAPAPEVVVDTPQGPATVTITGPVVDDKQVVAITTPDGETTTTTVDVTKTRDGKTELEIPTGPEGSTTTVSVPSTPTQGSGGQTTTDILNQLGGNDIDNGDKDFMSKDEFQLQIGSHFSEKIMALKQQTKDEETESDKLLDQQKQLQDCILQAANKFGYFGVYEQPPYFKNAVHWVDNDCLKQ</sequence>
<feature type="compositionally biased region" description="Low complexity" evidence="1">
    <location>
        <begin position="364"/>
        <end position="381"/>
    </location>
</feature>
<evidence type="ECO:0000313" key="4">
    <source>
        <dbReference type="EMBL" id="KAG3228044.1"/>
    </source>
</evidence>
<dbReference type="EMBL" id="RCMV01000022">
    <property type="protein sequence ID" value="KAG3228044.1"/>
    <property type="molecule type" value="Genomic_DNA"/>
</dbReference>
<feature type="compositionally biased region" description="Low complexity" evidence="1">
    <location>
        <begin position="519"/>
        <end position="529"/>
    </location>
</feature>
<name>A0A8T1ISJ3_9STRA</name>
<evidence type="ECO:0008006" key="6">
    <source>
        <dbReference type="Google" id="ProtNLM"/>
    </source>
</evidence>
<keyword evidence="2" id="KW-0812">Transmembrane</keyword>
<organism evidence="4 5">
    <name type="scientific">Phytophthora cactorum</name>
    <dbReference type="NCBI Taxonomy" id="29920"/>
    <lineage>
        <taxon>Eukaryota</taxon>
        <taxon>Sar</taxon>
        <taxon>Stramenopiles</taxon>
        <taxon>Oomycota</taxon>
        <taxon>Peronosporomycetes</taxon>
        <taxon>Peronosporales</taxon>
        <taxon>Peronosporaceae</taxon>
        <taxon>Phytophthora</taxon>
    </lineage>
</organism>
<feature type="region of interest" description="Disordered" evidence="1">
    <location>
        <begin position="343"/>
        <end position="400"/>
    </location>
</feature>
<evidence type="ECO:0000256" key="2">
    <source>
        <dbReference type="SAM" id="Phobius"/>
    </source>
</evidence>
<dbReference type="EMBL" id="RCMI01000034">
    <property type="protein sequence ID" value="KAG2940733.1"/>
    <property type="molecule type" value="Genomic_DNA"/>
</dbReference>
<dbReference type="AlphaFoldDB" id="A0A8T1ISJ3"/>
<dbReference type="PROSITE" id="PS00018">
    <property type="entry name" value="EF_HAND_1"/>
    <property type="match status" value="1"/>
</dbReference>
<dbReference type="VEuPathDB" id="FungiDB:PC110_g8142"/>
<feature type="compositionally biased region" description="Low complexity" evidence="1">
    <location>
        <begin position="343"/>
        <end position="354"/>
    </location>
</feature>
<keyword evidence="2" id="KW-0472">Membrane</keyword>
<dbReference type="Proteomes" id="UP000774804">
    <property type="component" value="Unassembled WGS sequence"/>
</dbReference>
<feature type="region of interest" description="Disordered" evidence="1">
    <location>
        <begin position="519"/>
        <end position="568"/>
    </location>
</feature>
<comment type="caution">
    <text evidence="4">The sequence shown here is derived from an EMBL/GenBank/DDBJ whole genome shotgun (WGS) entry which is preliminary data.</text>
</comment>
<protein>
    <recommendedName>
        <fullName evidence="6">EF-hand domain-containing protein</fullName>
    </recommendedName>
</protein>
<accession>A0A8T1ISJ3</accession>
<evidence type="ECO:0000313" key="5">
    <source>
        <dbReference type="Proteomes" id="UP000760860"/>
    </source>
</evidence>
<dbReference type="VEuPathDB" id="FungiDB:PC110_g2240"/>